<dbReference type="AlphaFoldDB" id="A0A6L9SG16"/>
<keyword evidence="2" id="KW-1185">Reference proteome</keyword>
<reference evidence="1 2" key="1">
    <citation type="submission" date="2020-02" db="EMBL/GenBank/DDBJ databases">
        <authorList>
            <person name="Li X.-J."/>
            <person name="Han X.-M."/>
        </authorList>
    </citation>
    <scope>NUCLEOTIDE SEQUENCE [LARGE SCALE GENOMIC DNA]</scope>
    <source>
        <strain evidence="1 2">CCTCC AB 2017055</strain>
    </source>
</reference>
<protein>
    <submittedName>
        <fullName evidence="1">Uncharacterized protein</fullName>
    </submittedName>
</protein>
<organism evidence="1 2">
    <name type="scientific">Phytoactinopolyspora halotolerans</name>
    <dbReference type="NCBI Taxonomy" id="1981512"/>
    <lineage>
        <taxon>Bacteria</taxon>
        <taxon>Bacillati</taxon>
        <taxon>Actinomycetota</taxon>
        <taxon>Actinomycetes</taxon>
        <taxon>Jiangellales</taxon>
        <taxon>Jiangellaceae</taxon>
        <taxon>Phytoactinopolyspora</taxon>
    </lineage>
</organism>
<name>A0A6L9SG16_9ACTN</name>
<evidence type="ECO:0000313" key="2">
    <source>
        <dbReference type="Proteomes" id="UP000475214"/>
    </source>
</evidence>
<gene>
    <name evidence="1" type="ORF">G1H10_28160</name>
</gene>
<dbReference type="RefSeq" id="WP_163744225.1">
    <property type="nucleotide sequence ID" value="NZ_JAAGOA010000028.1"/>
</dbReference>
<evidence type="ECO:0000313" key="1">
    <source>
        <dbReference type="EMBL" id="NEE04049.1"/>
    </source>
</evidence>
<proteinExistence type="predicted"/>
<dbReference type="Proteomes" id="UP000475214">
    <property type="component" value="Unassembled WGS sequence"/>
</dbReference>
<sequence>MEAKLDAHGAKLDAHGAKLDAHGVKLDEHTSKLDALAAGQAQIRAELTTGLGAIKRHLGIEGEGRS</sequence>
<dbReference type="EMBL" id="JAAGOA010000028">
    <property type="protein sequence ID" value="NEE04049.1"/>
    <property type="molecule type" value="Genomic_DNA"/>
</dbReference>
<accession>A0A6L9SG16</accession>
<comment type="caution">
    <text evidence="1">The sequence shown here is derived from an EMBL/GenBank/DDBJ whole genome shotgun (WGS) entry which is preliminary data.</text>
</comment>